<comment type="caution">
    <text evidence="1">The sequence shown here is derived from an EMBL/GenBank/DDBJ whole genome shotgun (WGS) entry which is preliminary data.</text>
</comment>
<dbReference type="PANTHER" id="PTHR46088">
    <property type="entry name" value="TUBULIN--TYROSINE LIGASE-LIKE PROTEIN 12"/>
    <property type="match status" value="1"/>
</dbReference>
<evidence type="ECO:0000313" key="2">
    <source>
        <dbReference type="Proteomes" id="UP000737018"/>
    </source>
</evidence>
<protein>
    <submittedName>
        <fullName evidence="1">Uncharacterized protein</fullName>
    </submittedName>
</protein>
<keyword evidence="2" id="KW-1185">Reference proteome</keyword>
<evidence type="ECO:0000313" key="1">
    <source>
        <dbReference type="EMBL" id="KAF3957127.1"/>
    </source>
</evidence>
<dbReference type="PANTHER" id="PTHR46088:SF1">
    <property type="entry name" value="TUBULIN--TYROSINE LIGASE-LIKE PROTEIN 12"/>
    <property type="match status" value="1"/>
</dbReference>
<dbReference type="InterPro" id="IPR027749">
    <property type="entry name" value="TTLL12"/>
</dbReference>
<accession>A0A8J4QSG4</accession>
<sequence>MSGFCDEEASSLRWDELVKIWCPVTHIGEGCAMPPVTCPYPGSTALEKLTRVKRARPPSSSTCRQFLEIEIESDHNLTAMAGDGDGGKRITRYSDFVKVHWLLLAASGLPQSLHFQLFQKLTSETFDGGAHFSIEPTSDGRQRRLLLTFSDMSKESHVGTKLSVFEAMESVIHGAKENGDGAVRWLELEELDIDDDTFLSLDLSSRFPVYLHLACVGTSLRMWK</sequence>
<dbReference type="OrthoDB" id="769558at2759"/>
<name>A0A8J4QSG4_9ROSI</name>
<dbReference type="GO" id="GO:0005737">
    <property type="term" value="C:cytoplasm"/>
    <property type="evidence" value="ECO:0007669"/>
    <property type="project" value="TreeGrafter"/>
</dbReference>
<reference evidence="1" key="1">
    <citation type="submission" date="2020-03" db="EMBL/GenBank/DDBJ databases">
        <title>Castanea mollissima Vanexum genome sequencing.</title>
        <authorList>
            <person name="Staton M."/>
        </authorList>
    </citation>
    <scope>NUCLEOTIDE SEQUENCE</scope>
    <source>
        <tissue evidence="1">Leaf</tissue>
    </source>
</reference>
<proteinExistence type="predicted"/>
<dbReference type="EMBL" id="JRKL02002907">
    <property type="protein sequence ID" value="KAF3957127.1"/>
    <property type="molecule type" value="Genomic_DNA"/>
</dbReference>
<organism evidence="1 2">
    <name type="scientific">Castanea mollissima</name>
    <name type="common">Chinese chestnut</name>
    <dbReference type="NCBI Taxonomy" id="60419"/>
    <lineage>
        <taxon>Eukaryota</taxon>
        <taxon>Viridiplantae</taxon>
        <taxon>Streptophyta</taxon>
        <taxon>Embryophyta</taxon>
        <taxon>Tracheophyta</taxon>
        <taxon>Spermatophyta</taxon>
        <taxon>Magnoliopsida</taxon>
        <taxon>eudicotyledons</taxon>
        <taxon>Gunneridae</taxon>
        <taxon>Pentapetalae</taxon>
        <taxon>rosids</taxon>
        <taxon>fabids</taxon>
        <taxon>Fagales</taxon>
        <taxon>Fagaceae</taxon>
        <taxon>Castanea</taxon>
    </lineage>
</organism>
<gene>
    <name evidence="1" type="ORF">CMV_017825</name>
</gene>
<dbReference type="AlphaFoldDB" id="A0A8J4QSG4"/>
<dbReference type="Proteomes" id="UP000737018">
    <property type="component" value="Unassembled WGS sequence"/>
</dbReference>